<dbReference type="AlphaFoldDB" id="A0A101LZY9"/>
<reference evidence="1" key="1">
    <citation type="journal article" date="2015" name="Genome Biol. Evol.">
        <title>Organellar Genomes of White Spruce (Picea glauca): Assembly and Annotation.</title>
        <authorList>
            <person name="Jackman S.D."/>
            <person name="Warren R.L."/>
            <person name="Gibb E.A."/>
            <person name="Vandervalk B.P."/>
            <person name="Mohamadi H."/>
            <person name="Chu J."/>
            <person name="Raymond A."/>
            <person name="Pleasance S."/>
            <person name="Coope R."/>
            <person name="Wildung M.R."/>
            <person name="Ritland C.E."/>
            <person name="Bousquet J."/>
            <person name="Jones S.J."/>
            <person name="Bohlmann J."/>
            <person name="Birol I."/>
        </authorList>
    </citation>
    <scope>NUCLEOTIDE SEQUENCE [LARGE SCALE GENOMIC DNA]</scope>
    <source>
        <tissue evidence="1">Flushing bud</tissue>
    </source>
</reference>
<gene>
    <name evidence="1" type="ORF">ABT39_MTgene5362</name>
</gene>
<dbReference type="EMBL" id="LKAM01000006">
    <property type="protein sequence ID" value="KUM48362.1"/>
    <property type="molecule type" value="Genomic_DNA"/>
</dbReference>
<organism evidence="1">
    <name type="scientific">Picea glauca</name>
    <name type="common">White spruce</name>
    <name type="synonym">Pinus glauca</name>
    <dbReference type="NCBI Taxonomy" id="3330"/>
    <lineage>
        <taxon>Eukaryota</taxon>
        <taxon>Viridiplantae</taxon>
        <taxon>Streptophyta</taxon>
        <taxon>Embryophyta</taxon>
        <taxon>Tracheophyta</taxon>
        <taxon>Spermatophyta</taxon>
        <taxon>Pinopsida</taxon>
        <taxon>Pinidae</taxon>
        <taxon>Conifers I</taxon>
        <taxon>Pinales</taxon>
        <taxon>Pinaceae</taxon>
        <taxon>Picea</taxon>
    </lineage>
</organism>
<protein>
    <submittedName>
        <fullName evidence="1">Uncharacterized protein</fullName>
    </submittedName>
</protein>
<geneLocation type="mitochondrion" evidence="1"/>
<evidence type="ECO:0000313" key="1">
    <source>
        <dbReference type="EMBL" id="KUM48362.1"/>
    </source>
</evidence>
<proteinExistence type="predicted"/>
<comment type="caution">
    <text evidence="1">The sequence shown here is derived from an EMBL/GenBank/DDBJ whole genome shotgun (WGS) entry which is preliminary data.</text>
</comment>
<sequence>MHHSNPLIDSAQLINWATRAGCAALNWAGLGYLDCLTVIENSLITRSRLIKENHYWGKT</sequence>
<name>A0A101LZY9_PICGL</name>
<keyword evidence="1" id="KW-0496">Mitochondrion</keyword>
<accession>A0A101LZY9</accession>